<name>A0A1B0AJJ5_GLOPL</name>
<dbReference type="EnsemblMetazoa" id="GPAI047872-RA">
    <property type="protein sequence ID" value="GPAI047872-PA"/>
    <property type="gene ID" value="GPAI047872"/>
</dbReference>
<reference evidence="3" key="1">
    <citation type="submission" date="2014-03" db="EMBL/GenBank/DDBJ databases">
        <authorList>
            <person name="Aksoy S."/>
            <person name="Warren W."/>
            <person name="Wilson R.K."/>
        </authorList>
    </citation>
    <scope>NUCLEOTIDE SEQUENCE [LARGE SCALE GENOMIC DNA]</scope>
    <source>
        <strain evidence="3">IAEA</strain>
    </source>
</reference>
<keyword evidence="3" id="KW-1185">Reference proteome</keyword>
<evidence type="ECO:0000313" key="2">
    <source>
        <dbReference type="EnsemblMetazoa" id="GPAI047872-PA"/>
    </source>
</evidence>
<dbReference type="AlphaFoldDB" id="A0A1B0AJJ5"/>
<protein>
    <submittedName>
        <fullName evidence="2">Uncharacterized protein</fullName>
    </submittedName>
</protein>
<feature type="chain" id="PRO_5008403901" evidence="1">
    <location>
        <begin position="22"/>
        <end position="150"/>
    </location>
</feature>
<proteinExistence type="predicted"/>
<dbReference type="VEuPathDB" id="VectorBase:GPAI047872"/>
<evidence type="ECO:0000313" key="3">
    <source>
        <dbReference type="Proteomes" id="UP000092445"/>
    </source>
</evidence>
<accession>A0A1B0AJJ5</accession>
<feature type="signal peptide" evidence="1">
    <location>
        <begin position="1"/>
        <end position="21"/>
    </location>
</feature>
<organism evidence="2 3">
    <name type="scientific">Glossina pallidipes</name>
    <name type="common">Tsetse fly</name>
    <dbReference type="NCBI Taxonomy" id="7398"/>
    <lineage>
        <taxon>Eukaryota</taxon>
        <taxon>Metazoa</taxon>
        <taxon>Ecdysozoa</taxon>
        <taxon>Arthropoda</taxon>
        <taxon>Hexapoda</taxon>
        <taxon>Insecta</taxon>
        <taxon>Pterygota</taxon>
        <taxon>Neoptera</taxon>
        <taxon>Endopterygota</taxon>
        <taxon>Diptera</taxon>
        <taxon>Brachycera</taxon>
        <taxon>Muscomorpha</taxon>
        <taxon>Hippoboscoidea</taxon>
        <taxon>Glossinidae</taxon>
        <taxon>Glossina</taxon>
    </lineage>
</organism>
<reference evidence="2" key="2">
    <citation type="submission" date="2020-05" db="UniProtKB">
        <authorList>
            <consortium name="EnsemblMetazoa"/>
        </authorList>
    </citation>
    <scope>IDENTIFICATION</scope>
    <source>
        <strain evidence="2">IAEA</strain>
    </source>
</reference>
<evidence type="ECO:0000256" key="1">
    <source>
        <dbReference type="SAM" id="SignalP"/>
    </source>
</evidence>
<keyword evidence="1" id="KW-0732">Signal</keyword>
<sequence length="150" mass="16978">MCVSGSLFVLTHVVSIGVSASLQVWVGGRENNFSKRAHGFTLFQQQQQQQQKQQQEQFTCTIVVVFLIMPNSRQKVFEQLLPPSLSCHENTVLWLFLTLCNSTEALRFEAILVEPPPPPVDDAVRVDCLGVFLGFFGILNNFFENWSDDI</sequence>
<dbReference type="Proteomes" id="UP000092445">
    <property type="component" value="Unassembled WGS sequence"/>
</dbReference>